<evidence type="ECO:0000256" key="4">
    <source>
        <dbReference type="ARBA" id="ARBA00023033"/>
    </source>
</evidence>
<dbReference type="PANTHER" id="PTHR42847">
    <property type="entry name" value="ALKANESULFONATE MONOOXYGENASE"/>
    <property type="match status" value="1"/>
</dbReference>
<organism evidence="6 7">
    <name type="scientific">Streptomyces yanii</name>
    <dbReference type="NCBI Taxonomy" id="78510"/>
    <lineage>
        <taxon>Bacteria</taxon>
        <taxon>Bacillati</taxon>
        <taxon>Actinomycetota</taxon>
        <taxon>Actinomycetes</taxon>
        <taxon>Kitasatosporales</taxon>
        <taxon>Streptomycetaceae</taxon>
        <taxon>Streptomyces</taxon>
    </lineage>
</organism>
<evidence type="ECO:0000259" key="5">
    <source>
        <dbReference type="Pfam" id="PF00296"/>
    </source>
</evidence>
<dbReference type="GO" id="GO:0016491">
    <property type="term" value="F:oxidoreductase activity"/>
    <property type="evidence" value="ECO:0007669"/>
    <property type="project" value="UniProtKB-KW"/>
</dbReference>
<sequence>MKLGLHYWNYSQPADPALIAPTLAESARIADQGGVASFTVMDHYFQMETPQSAADEPMLEGYTTLGYVAALTQRMTLGLMVTGVMYRYPGLLAKIVTSLDVLSGGRAVLGLGASWYEREQRGLGVPVVPVAERFERLEETLQICLQMWSEEDGPYEGRHYKLAETLCVPEPIGERPPIMIGGGGEKKTLRLVARYADACNLFATGVDEVAHKLDVLREHCAAVGRDYDAIEKTLMFSRPVLDETDAFLADVEAYAELGISAVQVLPDRHPVSFAEQLVARIVPRLAAIGQ</sequence>
<comment type="caution">
    <text evidence="6">The sequence shown here is derived from an EMBL/GenBank/DDBJ whole genome shotgun (WGS) entry which is preliminary data.</text>
</comment>
<dbReference type="InterPro" id="IPR050172">
    <property type="entry name" value="SsuD_RutA_monooxygenase"/>
</dbReference>
<keyword evidence="4" id="KW-0503">Monooxygenase</keyword>
<dbReference type="SUPFAM" id="SSF51679">
    <property type="entry name" value="Bacterial luciferase-like"/>
    <property type="match status" value="1"/>
</dbReference>
<dbReference type="EMBL" id="JBHMCG010000015">
    <property type="protein sequence ID" value="MFB9571715.1"/>
    <property type="molecule type" value="Genomic_DNA"/>
</dbReference>
<evidence type="ECO:0000256" key="3">
    <source>
        <dbReference type="ARBA" id="ARBA00023002"/>
    </source>
</evidence>
<dbReference type="Gene3D" id="3.20.20.30">
    <property type="entry name" value="Luciferase-like domain"/>
    <property type="match status" value="1"/>
</dbReference>
<keyword evidence="2" id="KW-0288">FMN</keyword>
<proteinExistence type="predicted"/>
<evidence type="ECO:0000256" key="1">
    <source>
        <dbReference type="ARBA" id="ARBA00022630"/>
    </source>
</evidence>
<dbReference type="Pfam" id="PF00296">
    <property type="entry name" value="Bac_luciferase"/>
    <property type="match status" value="1"/>
</dbReference>
<dbReference type="InterPro" id="IPR011251">
    <property type="entry name" value="Luciferase-like_dom"/>
</dbReference>
<dbReference type="PANTHER" id="PTHR42847:SF8">
    <property type="entry name" value="CONSERVED PROTEIN"/>
    <property type="match status" value="1"/>
</dbReference>
<keyword evidence="3 6" id="KW-0560">Oxidoreductase</keyword>
<keyword evidence="1" id="KW-0285">Flavoprotein</keyword>
<dbReference type="InterPro" id="IPR019952">
    <property type="entry name" value="F420_OxRdatse_Rv1855c_pred"/>
</dbReference>
<evidence type="ECO:0000313" key="6">
    <source>
        <dbReference type="EMBL" id="MFB9571715.1"/>
    </source>
</evidence>
<dbReference type="InterPro" id="IPR036661">
    <property type="entry name" value="Luciferase-like_sf"/>
</dbReference>
<dbReference type="NCBIfam" id="TIGR03560">
    <property type="entry name" value="F420_Rv1855c"/>
    <property type="match status" value="1"/>
</dbReference>
<evidence type="ECO:0000313" key="7">
    <source>
        <dbReference type="Proteomes" id="UP001589710"/>
    </source>
</evidence>
<reference evidence="6 7" key="1">
    <citation type="submission" date="2024-09" db="EMBL/GenBank/DDBJ databases">
        <authorList>
            <person name="Sun Q."/>
            <person name="Mori K."/>
        </authorList>
    </citation>
    <scope>NUCLEOTIDE SEQUENCE [LARGE SCALE GENOMIC DNA]</scope>
    <source>
        <strain evidence="6 7">JCM 3331</strain>
    </source>
</reference>
<keyword evidence="7" id="KW-1185">Reference proteome</keyword>
<feature type="domain" description="Luciferase-like" evidence="5">
    <location>
        <begin position="23"/>
        <end position="246"/>
    </location>
</feature>
<evidence type="ECO:0000256" key="2">
    <source>
        <dbReference type="ARBA" id="ARBA00022643"/>
    </source>
</evidence>
<gene>
    <name evidence="6" type="ORF">ACFFTL_04965</name>
</gene>
<protein>
    <submittedName>
        <fullName evidence="6">LLM class F420-dependent oxidoreductase</fullName>
        <ecNumber evidence="6">1.-.-.-</ecNumber>
    </submittedName>
</protein>
<name>A0ABV5R1J2_9ACTN</name>
<dbReference type="EC" id="1.-.-.-" evidence="6"/>
<dbReference type="Proteomes" id="UP001589710">
    <property type="component" value="Unassembled WGS sequence"/>
</dbReference>
<dbReference type="RefSeq" id="WP_345515269.1">
    <property type="nucleotide sequence ID" value="NZ_BAAAXD010000030.1"/>
</dbReference>
<accession>A0ABV5R1J2</accession>